<protein>
    <submittedName>
        <fullName evidence="9">Putative membrane protein</fullName>
    </submittedName>
</protein>
<gene>
    <name evidence="9" type="ORF">SSOG_01440</name>
</gene>
<sequence>MRGGRARPGDGEAAADRGAADRGQRGDRRGRRPRAEGRGGRGPYGMTDVLIVVALLLVAGAATAAVLNRDPVRQALVLSFLGLALALLFTFLQAPDVALSQLAVGSAVTPLMILLTVRKVRRRPGDSTDKGRER</sequence>
<keyword evidence="10" id="KW-1185">Reference proteome</keyword>
<evidence type="ECO:0000256" key="7">
    <source>
        <dbReference type="SAM" id="Phobius"/>
    </source>
</evidence>
<evidence type="ECO:0000256" key="3">
    <source>
        <dbReference type="ARBA" id="ARBA00022692"/>
    </source>
</evidence>
<evidence type="ECO:0000313" key="9">
    <source>
        <dbReference type="EMBL" id="EFL21728.1"/>
    </source>
</evidence>
<dbReference type="GO" id="GO:0005886">
    <property type="term" value="C:plasma membrane"/>
    <property type="evidence" value="ECO:0007669"/>
    <property type="project" value="UniProtKB-SubCell"/>
</dbReference>
<feature type="transmembrane region" description="Helical" evidence="7">
    <location>
        <begin position="75"/>
        <end position="92"/>
    </location>
</feature>
<evidence type="ECO:0000256" key="4">
    <source>
        <dbReference type="ARBA" id="ARBA00022989"/>
    </source>
</evidence>
<keyword evidence="3 7" id="KW-0812">Transmembrane</keyword>
<dbReference type="InterPro" id="IPR042106">
    <property type="entry name" value="Nuo/plastoQ_OxRdtase_6_NuoJ"/>
</dbReference>
<reference evidence="9 10" key="1">
    <citation type="submission" date="2009-02" db="EMBL/GenBank/DDBJ databases">
        <title>Annotation of Streptomyces hygroscopicus strain ATCC 53653.</title>
        <authorList>
            <consortium name="The Broad Institute Genome Sequencing Platform"/>
            <consortium name="Broad Institute Microbial Sequencing Center"/>
            <person name="Fischbach M."/>
            <person name="Godfrey P."/>
            <person name="Ward D."/>
            <person name="Young S."/>
            <person name="Zeng Q."/>
            <person name="Koehrsen M."/>
            <person name="Alvarado L."/>
            <person name="Berlin A.M."/>
            <person name="Bochicchio J."/>
            <person name="Borenstein D."/>
            <person name="Chapman S.B."/>
            <person name="Chen Z."/>
            <person name="Engels R."/>
            <person name="Freedman E."/>
            <person name="Gellesch M."/>
            <person name="Goldberg J."/>
            <person name="Griggs A."/>
            <person name="Gujja S."/>
            <person name="Heilman E.R."/>
            <person name="Heiman D.I."/>
            <person name="Hepburn T.A."/>
            <person name="Howarth C."/>
            <person name="Jen D."/>
            <person name="Larson L."/>
            <person name="Lewis B."/>
            <person name="Mehta T."/>
            <person name="Park D."/>
            <person name="Pearson M."/>
            <person name="Richards J."/>
            <person name="Roberts A."/>
            <person name="Saif S."/>
            <person name="Shea T.D."/>
            <person name="Shenoy N."/>
            <person name="Sisk P."/>
            <person name="Stolte C."/>
            <person name="Sykes S.N."/>
            <person name="Thomson T."/>
            <person name="Walk T."/>
            <person name="White J."/>
            <person name="Yandava C."/>
            <person name="Straight P."/>
            <person name="Clardy J."/>
            <person name="Hung D."/>
            <person name="Kolter R."/>
            <person name="Mekalanos J."/>
            <person name="Walker S."/>
            <person name="Walsh C.T."/>
            <person name="Wieland-Brown L.C."/>
            <person name="Haas B."/>
            <person name="Nusbaum C."/>
            <person name="Birren B."/>
        </authorList>
    </citation>
    <scope>NUCLEOTIDE SEQUENCE [LARGE SCALE GENOMIC DNA]</scope>
    <source>
        <strain evidence="9 10">ATCC 53653</strain>
    </source>
</reference>
<feature type="region of interest" description="Disordered" evidence="6">
    <location>
        <begin position="1"/>
        <end position="45"/>
    </location>
</feature>
<dbReference type="HOGENOM" id="CLU_1937039_0_0_11"/>
<dbReference type="InterPro" id="IPR025383">
    <property type="entry name" value="MrpA_C/MbhD"/>
</dbReference>
<organism evidence="9 10">
    <name type="scientific">Streptomyces himastatinicus ATCC 53653</name>
    <dbReference type="NCBI Taxonomy" id="457427"/>
    <lineage>
        <taxon>Bacteria</taxon>
        <taxon>Bacillati</taxon>
        <taxon>Actinomycetota</taxon>
        <taxon>Actinomycetes</taxon>
        <taxon>Kitasatosporales</taxon>
        <taxon>Streptomycetaceae</taxon>
        <taxon>Streptomyces</taxon>
        <taxon>Streptomyces violaceusniger group</taxon>
    </lineage>
</organism>
<feature type="compositionally biased region" description="Basic and acidic residues" evidence="6">
    <location>
        <begin position="7"/>
        <end position="39"/>
    </location>
</feature>
<keyword evidence="2" id="KW-1003">Cell membrane</keyword>
<dbReference type="Gene3D" id="1.20.120.1200">
    <property type="entry name" value="NADH-ubiquinone/plastoquinone oxidoreductase chain 6, subunit NuoJ"/>
    <property type="match status" value="1"/>
</dbReference>
<keyword evidence="4 7" id="KW-1133">Transmembrane helix</keyword>
<keyword evidence="5 7" id="KW-0472">Membrane</keyword>
<evidence type="ECO:0000256" key="1">
    <source>
        <dbReference type="ARBA" id="ARBA00004651"/>
    </source>
</evidence>
<name>D9WN18_9ACTN</name>
<feature type="transmembrane region" description="Helical" evidence="7">
    <location>
        <begin position="98"/>
        <end position="117"/>
    </location>
</feature>
<dbReference type="Pfam" id="PF13244">
    <property type="entry name" value="MbhD"/>
    <property type="match status" value="1"/>
</dbReference>
<evidence type="ECO:0000256" key="6">
    <source>
        <dbReference type="SAM" id="MobiDB-lite"/>
    </source>
</evidence>
<evidence type="ECO:0000259" key="8">
    <source>
        <dbReference type="Pfam" id="PF13244"/>
    </source>
</evidence>
<proteinExistence type="predicted"/>
<evidence type="ECO:0000256" key="5">
    <source>
        <dbReference type="ARBA" id="ARBA00023136"/>
    </source>
</evidence>
<accession>D9WN18</accession>
<dbReference type="Proteomes" id="UP000003963">
    <property type="component" value="Unassembled WGS sequence"/>
</dbReference>
<evidence type="ECO:0000256" key="2">
    <source>
        <dbReference type="ARBA" id="ARBA00022475"/>
    </source>
</evidence>
<feature type="domain" description="MrpA C-terminal/MbhD" evidence="8">
    <location>
        <begin position="56"/>
        <end position="122"/>
    </location>
</feature>
<comment type="subcellular location">
    <subcellularLocation>
        <location evidence="1">Cell membrane</location>
        <topology evidence="1">Multi-pass membrane protein</topology>
    </subcellularLocation>
</comment>
<evidence type="ECO:0000313" key="10">
    <source>
        <dbReference type="Proteomes" id="UP000003963"/>
    </source>
</evidence>
<dbReference type="AlphaFoldDB" id="D9WN18"/>
<dbReference type="STRING" id="457427.SSOG_01440"/>
<feature type="transmembrane region" description="Helical" evidence="7">
    <location>
        <begin position="49"/>
        <end position="68"/>
    </location>
</feature>
<dbReference type="EMBL" id="GG657754">
    <property type="protein sequence ID" value="EFL21728.1"/>
    <property type="molecule type" value="Genomic_DNA"/>
</dbReference>